<dbReference type="GO" id="GO:0004984">
    <property type="term" value="F:olfactory receptor activity"/>
    <property type="evidence" value="ECO:0007669"/>
    <property type="project" value="InterPro"/>
</dbReference>
<feature type="transmembrane region" description="Helical" evidence="9">
    <location>
        <begin position="229"/>
        <end position="251"/>
    </location>
</feature>
<name>A0AAJ7WG11_9HYME</name>
<keyword evidence="4" id="KW-0552">Olfaction</keyword>
<keyword evidence="5 9" id="KW-1133">Transmembrane helix</keyword>
<dbReference type="GO" id="GO:0005886">
    <property type="term" value="C:plasma membrane"/>
    <property type="evidence" value="ECO:0007669"/>
    <property type="project" value="TreeGrafter"/>
</dbReference>
<gene>
    <name evidence="11" type="primary">LOC108631825</name>
</gene>
<proteinExistence type="predicted"/>
<evidence type="ECO:0000313" key="10">
    <source>
        <dbReference type="Proteomes" id="UP000694925"/>
    </source>
</evidence>
<keyword evidence="7" id="KW-0675">Receptor</keyword>
<evidence type="ECO:0000256" key="4">
    <source>
        <dbReference type="ARBA" id="ARBA00022725"/>
    </source>
</evidence>
<evidence type="ECO:0000313" key="11">
    <source>
        <dbReference type="RefSeq" id="XP_026674950.1"/>
    </source>
</evidence>
<evidence type="ECO:0000256" key="9">
    <source>
        <dbReference type="SAM" id="Phobius"/>
    </source>
</evidence>
<keyword evidence="2" id="KW-0716">Sensory transduction</keyword>
<evidence type="ECO:0000256" key="1">
    <source>
        <dbReference type="ARBA" id="ARBA00004141"/>
    </source>
</evidence>
<feature type="transmembrane region" description="Helical" evidence="9">
    <location>
        <begin position="199"/>
        <end position="217"/>
    </location>
</feature>
<evidence type="ECO:0000256" key="8">
    <source>
        <dbReference type="ARBA" id="ARBA00023224"/>
    </source>
</evidence>
<keyword evidence="8" id="KW-0807">Transducer</keyword>
<evidence type="ECO:0000256" key="6">
    <source>
        <dbReference type="ARBA" id="ARBA00023136"/>
    </source>
</evidence>
<dbReference type="PANTHER" id="PTHR21137">
    <property type="entry name" value="ODORANT RECEPTOR"/>
    <property type="match status" value="1"/>
</dbReference>
<feature type="transmembrane region" description="Helical" evidence="9">
    <location>
        <begin position="39"/>
        <end position="61"/>
    </location>
</feature>
<reference evidence="11" key="1">
    <citation type="submission" date="2025-08" db="UniProtKB">
        <authorList>
            <consortium name="RefSeq"/>
        </authorList>
    </citation>
    <scope>IDENTIFICATION</scope>
    <source>
        <tissue evidence="11">Whole body</tissue>
    </source>
</reference>
<dbReference type="AlphaFoldDB" id="A0AAJ7WG11"/>
<dbReference type="RefSeq" id="XP_026674950.1">
    <property type="nucleotide sequence ID" value="XM_026819149.1"/>
</dbReference>
<dbReference type="Proteomes" id="UP000694925">
    <property type="component" value="Unplaced"/>
</dbReference>
<dbReference type="GO" id="GO:0007165">
    <property type="term" value="P:signal transduction"/>
    <property type="evidence" value="ECO:0007669"/>
    <property type="project" value="UniProtKB-KW"/>
</dbReference>
<evidence type="ECO:0000256" key="2">
    <source>
        <dbReference type="ARBA" id="ARBA00022606"/>
    </source>
</evidence>
<keyword evidence="10" id="KW-1185">Reference proteome</keyword>
<dbReference type="GeneID" id="108631825"/>
<feature type="transmembrane region" description="Helical" evidence="9">
    <location>
        <begin position="67"/>
        <end position="89"/>
    </location>
</feature>
<sequence>MGSPRGKDISISITSAFLKLCGLWMAASPSEQRARDVMFVYTVGSIFFAVYLQSSNIYLAWGDLHASLYAVCTFITVLMPLVKIFVLFAHRKNLFRLIIHMQRKFLQVDYDDSYERLIFNNWKRLCAFFICVFTFCTQATSFSYIAKPLIVNIGKNESERILPWDMLIGLPLSTTPYYEVTYLIQHQTLIAYCETVNEVFSLIAFVQVLLFSLLICLDSYQVVMANAAFATRLVFLFHIVTCMSQLFMFTFSCDCIVQESASIKSAVYSGPWTGLPMTTSGKSCRRDVMFVINRSQVPCRLSGNGFFIVSLETFTRVLSTAFSYFTLLRHNAETVHD</sequence>
<feature type="transmembrane region" description="Helical" evidence="9">
    <location>
        <begin position="125"/>
        <end position="146"/>
    </location>
</feature>
<evidence type="ECO:0000256" key="3">
    <source>
        <dbReference type="ARBA" id="ARBA00022692"/>
    </source>
</evidence>
<dbReference type="GO" id="GO:0005549">
    <property type="term" value="F:odorant binding"/>
    <property type="evidence" value="ECO:0007669"/>
    <property type="project" value="InterPro"/>
</dbReference>
<dbReference type="InterPro" id="IPR004117">
    <property type="entry name" value="7tm6_olfct_rcpt"/>
</dbReference>
<keyword evidence="6 9" id="KW-0472">Membrane</keyword>
<organism evidence="10 11">
    <name type="scientific">Ceratina calcarata</name>
    <dbReference type="NCBI Taxonomy" id="156304"/>
    <lineage>
        <taxon>Eukaryota</taxon>
        <taxon>Metazoa</taxon>
        <taxon>Ecdysozoa</taxon>
        <taxon>Arthropoda</taxon>
        <taxon>Hexapoda</taxon>
        <taxon>Insecta</taxon>
        <taxon>Pterygota</taxon>
        <taxon>Neoptera</taxon>
        <taxon>Endopterygota</taxon>
        <taxon>Hymenoptera</taxon>
        <taxon>Apocrita</taxon>
        <taxon>Aculeata</taxon>
        <taxon>Apoidea</taxon>
        <taxon>Anthophila</taxon>
        <taxon>Apidae</taxon>
        <taxon>Ceratina</taxon>
        <taxon>Zadontomerus</taxon>
    </lineage>
</organism>
<accession>A0AAJ7WG11</accession>
<evidence type="ECO:0000256" key="7">
    <source>
        <dbReference type="ARBA" id="ARBA00023170"/>
    </source>
</evidence>
<protein>
    <submittedName>
        <fullName evidence="11">Uncharacterized protein LOC108631825 isoform X2</fullName>
    </submittedName>
</protein>
<keyword evidence="3 9" id="KW-0812">Transmembrane</keyword>
<evidence type="ECO:0000256" key="5">
    <source>
        <dbReference type="ARBA" id="ARBA00022989"/>
    </source>
</evidence>
<comment type="subcellular location">
    <subcellularLocation>
        <location evidence="1">Membrane</location>
        <topology evidence="1">Multi-pass membrane protein</topology>
    </subcellularLocation>
</comment>
<dbReference type="Pfam" id="PF02949">
    <property type="entry name" value="7tm_6"/>
    <property type="match status" value="1"/>
</dbReference>
<dbReference type="PANTHER" id="PTHR21137:SF44">
    <property type="entry name" value="ODORANT RECEPTOR 13A-RELATED"/>
    <property type="match status" value="1"/>
</dbReference>